<dbReference type="EMBL" id="NNAY01001244">
    <property type="protein sequence ID" value="OXU24621.1"/>
    <property type="molecule type" value="Genomic_DNA"/>
</dbReference>
<sequence length="36" mass="4018">MAATYTRVSQYLSFIDTVINGEMSGEVRFIPVHVKG</sequence>
<evidence type="ECO:0000313" key="1">
    <source>
        <dbReference type="EMBL" id="OXU24621.1"/>
    </source>
</evidence>
<protein>
    <submittedName>
        <fullName evidence="1">Uncharacterized protein</fullName>
    </submittedName>
</protein>
<comment type="caution">
    <text evidence="1">The sequence shown here is derived from an EMBL/GenBank/DDBJ whole genome shotgun (WGS) entry which is preliminary data.</text>
</comment>
<reference evidence="1 2" key="1">
    <citation type="journal article" date="2017" name="Curr. Biol.">
        <title>The Evolution of Venom by Co-option of Single-Copy Genes.</title>
        <authorList>
            <person name="Martinson E.O."/>
            <person name="Mrinalini"/>
            <person name="Kelkar Y.D."/>
            <person name="Chang C.H."/>
            <person name="Werren J.H."/>
        </authorList>
    </citation>
    <scope>NUCLEOTIDE SEQUENCE [LARGE SCALE GENOMIC DNA]</scope>
    <source>
        <strain evidence="1 2">Alberta</strain>
        <tissue evidence="1">Whole body</tissue>
    </source>
</reference>
<dbReference type="AlphaFoldDB" id="A0A232F1M8"/>
<name>A0A232F1M8_9HYME</name>
<keyword evidence="2" id="KW-1185">Reference proteome</keyword>
<dbReference type="Proteomes" id="UP000215335">
    <property type="component" value="Unassembled WGS sequence"/>
</dbReference>
<evidence type="ECO:0000313" key="2">
    <source>
        <dbReference type="Proteomes" id="UP000215335"/>
    </source>
</evidence>
<accession>A0A232F1M8</accession>
<gene>
    <name evidence="1" type="ORF">TSAR_000942</name>
</gene>
<proteinExistence type="predicted"/>
<organism evidence="1 2">
    <name type="scientific">Trichomalopsis sarcophagae</name>
    <dbReference type="NCBI Taxonomy" id="543379"/>
    <lineage>
        <taxon>Eukaryota</taxon>
        <taxon>Metazoa</taxon>
        <taxon>Ecdysozoa</taxon>
        <taxon>Arthropoda</taxon>
        <taxon>Hexapoda</taxon>
        <taxon>Insecta</taxon>
        <taxon>Pterygota</taxon>
        <taxon>Neoptera</taxon>
        <taxon>Endopterygota</taxon>
        <taxon>Hymenoptera</taxon>
        <taxon>Apocrita</taxon>
        <taxon>Proctotrupomorpha</taxon>
        <taxon>Chalcidoidea</taxon>
        <taxon>Pteromalidae</taxon>
        <taxon>Pteromalinae</taxon>
        <taxon>Trichomalopsis</taxon>
    </lineage>
</organism>